<dbReference type="CDD" id="cd06578">
    <property type="entry name" value="HemD"/>
    <property type="match status" value="1"/>
</dbReference>
<dbReference type="InterPro" id="IPR003754">
    <property type="entry name" value="4pyrrol_synth_uPrphyn_synth"/>
</dbReference>
<dbReference type="Pfam" id="PF00486">
    <property type="entry name" value="Trans_reg_C"/>
    <property type="match status" value="1"/>
</dbReference>
<accession>A0ABU2BZ18</accession>
<keyword evidence="5" id="KW-1185">Reference proteome</keyword>
<dbReference type="InterPro" id="IPR039793">
    <property type="entry name" value="UROS/Hem4"/>
</dbReference>
<evidence type="ECO:0000256" key="2">
    <source>
        <dbReference type="PROSITE-ProRule" id="PRU01091"/>
    </source>
</evidence>
<evidence type="ECO:0000313" key="4">
    <source>
        <dbReference type="EMBL" id="MDR7363649.1"/>
    </source>
</evidence>
<keyword evidence="1 2" id="KW-0238">DNA-binding</keyword>
<dbReference type="InterPro" id="IPR001867">
    <property type="entry name" value="OmpR/PhoB-type_DNA-bd"/>
</dbReference>
<dbReference type="PROSITE" id="PS51755">
    <property type="entry name" value="OMPR_PHOB"/>
    <property type="match status" value="1"/>
</dbReference>
<dbReference type="SUPFAM" id="SSF69618">
    <property type="entry name" value="HemD-like"/>
    <property type="match status" value="1"/>
</dbReference>
<dbReference type="InterPro" id="IPR016032">
    <property type="entry name" value="Sig_transdc_resp-reg_C-effctor"/>
</dbReference>
<dbReference type="EMBL" id="JAVDYG010000001">
    <property type="protein sequence ID" value="MDR7363649.1"/>
    <property type="molecule type" value="Genomic_DNA"/>
</dbReference>
<dbReference type="SMART" id="SM00862">
    <property type="entry name" value="Trans_reg_C"/>
    <property type="match status" value="1"/>
</dbReference>
<dbReference type="PANTHER" id="PTHR40082">
    <property type="entry name" value="BLR5956 PROTEIN"/>
    <property type="match status" value="1"/>
</dbReference>
<dbReference type="NCBIfam" id="NF005568">
    <property type="entry name" value="PRK07239.1"/>
    <property type="match status" value="1"/>
</dbReference>
<reference evidence="4 5" key="1">
    <citation type="submission" date="2023-07" db="EMBL/GenBank/DDBJ databases">
        <title>Sequencing the genomes of 1000 actinobacteria strains.</title>
        <authorList>
            <person name="Klenk H.-P."/>
        </authorList>
    </citation>
    <scope>NUCLEOTIDE SEQUENCE [LARGE SCALE GENOMIC DNA]</scope>
    <source>
        <strain evidence="4 5">DSM 19426</strain>
    </source>
</reference>
<proteinExistence type="predicted"/>
<organism evidence="4 5">
    <name type="scientific">Nocardioides marmoribigeumensis</name>
    <dbReference type="NCBI Taxonomy" id="433649"/>
    <lineage>
        <taxon>Bacteria</taxon>
        <taxon>Bacillati</taxon>
        <taxon>Actinomycetota</taxon>
        <taxon>Actinomycetes</taxon>
        <taxon>Propionibacteriales</taxon>
        <taxon>Nocardioidaceae</taxon>
        <taxon>Nocardioides</taxon>
    </lineage>
</organism>
<dbReference type="Pfam" id="PF02602">
    <property type="entry name" value="HEM4"/>
    <property type="match status" value="1"/>
</dbReference>
<gene>
    <name evidence="4" type="ORF">J2S63_003202</name>
</gene>
<feature type="DNA-binding region" description="OmpR/PhoB-type" evidence="2">
    <location>
        <begin position="275"/>
        <end position="372"/>
    </location>
</feature>
<dbReference type="Gene3D" id="1.10.10.10">
    <property type="entry name" value="Winged helix-like DNA-binding domain superfamily/Winged helix DNA-binding domain"/>
    <property type="match status" value="1"/>
</dbReference>
<dbReference type="Gene3D" id="3.40.50.10090">
    <property type="match status" value="2"/>
</dbReference>
<dbReference type="GO" id="GO:0004852">
    <property type="term" value="F:uroporphyrinogen-III synthase activity"/>
    <property type="evidence" value="ECO:0007669"/>
    <property type="project" value="UniProtKB-EC"/>
</dbReference>
<evidence type="ECO:0000259" key="3">
    <source>
        <dbReference type="PROSITE" id="PS51755"/>
    </source>
</evidence>
<evidence type="ECO:0000256" key="1">
    <source>
        <dbReference type="ARBA" id="ARBA00023125"/>
    </source>
</evidence>
<evidence type="ECO:0000313" key="5">
    <source>
        <dbReference type="Proteomes" id="UP001183648"/>
    </source>
</evidence>
<comment type="caution">
    <text evidence="4">The sequence shown here is derived from an EMBL/GenBank/DDBJ whole genome shotgun (WGS) entry which is preliminary data.</text>
</comment>
<protein>
    <submittedName>
        <fullName evidence="4">Uroporphyrinogen-III synthase</fullName>
        <ecNumber evidence="4">4.2.1.75</ecNumber>
    </submittedName>
</protein>
<dbReference type="SUPFAM" id="SSF46894">
    <property type="entry name" value="C-terminal effector domain of the bipartite response regulators"/>
    <property type="match status" value="1"/>
</dbReference>
<dbReference type="PANTHER" id="PTHR40082:SF1">
    <property type="entry name" value="BLR5956 PROTEIN"/>
    <property type="match status" value="1"/>
</dbReference>
<dbReference type="EC" id="4.2.1.75" evidence="4"/>
<feature type="domain" description="OmpR/PhoB-type" evidence="3">
    <location>
        <begin position="275"/>
        <end position="372"/>
    </location>
</feature>
<dbReference type="InterPro" id="IPR036388">
    <property type="entry name" value="WH-like_DNA-bd_sf"/>
</dbReference>
<sequence>MIELAPVLAGCRILVTAQRRSEELASALERRGAVVDRVPALSVIRHVDEPELLRRTVELLAQPPDILVVTTAIGFRQWMETVEAAGLVEQVLATLDSAYLVARGPKAQGALQSFGLAADRVAESETSAEIREFLVADGVAGRRIAVQHHGALDHALDDAFRAAGAAVVPLAVYKWGPPPDPEAVARSARGLGEGEYDAVTFTSAPAVLAWLDGLRAHGVEEQVRARVGTGELMLAAVGSVTAEPLGFAGLLARQPTRPRMGALARLVIEELGHGRHVLHTEGGSLRVRAEVATLDHRPLAVPPTSLAVLRRLAATPGHVVSRDALLDALPGGSDDPHRVEVAVARLRESLRAAGVDAALVRTVVKRGYLLAGKR</sequence>
<dbReference type="RefSeq" id="WP_310304286.1">
    <property type="nucleotide sequence ID" value="NZ_BAAAPS010000003.1"/>
</dbReference>
<dbReference type="InterPro" id="IPR036108">
    <property type="entry name" value="4pyrrol_syn_uPrphyn_synt_sf"/>
</dbReference>
<name>A0ABU2BZ18_9ACTN</name>
<keyword evidence="4" id="KW-0456">Lyase</keyword>
<dbReference type="CDD" id="cd00383">
    <property type="entry name" value="trans_reg_C"/>
    <property type="match status" value="1"/>
</dbReference>
<dbReference type="Proteomes" id="UP001183648">
    <property type="component" value="Unassembled WGS sequence"/>
</dbReference>